<organism evidence="2 3">
    <name type="scientific">Puccinia coronata f. sp. avenae</name>
    <dbReference type="NCBI Taxonomy" id="200324"/>
    <lineage>
        <taxon>Eukaryota</taxon>
        <taxon>Fungi</taxon>
        <taxon>Dikarya</taxon>
        <taxon>Basidiomycota</taxon>
        <taxon>Pucciniomycotina</taxon>
        <taxon>Pucciniomycetes</taxon>
        <taxon>Pucciniales</taxon>
        <taxon>Pucciniaceae</taxon>
        <taxon>Puccinia</taxon>
    </lineage>
</organism>
<proteinExistence type="predicted"/>
<evidence type="ECO:0000256" key="1">
    <source>
        <dbReference type="SAM" id="MobiDB-lite"/>
    </source>
</evidence>
<evidence type="ECO:0000313" key="2">
    <source>
        <dbReference type="EMBL" id="PLW31239.1"/>
    </source>
</evidence>
<name>A0A2N5U0F8_9BASI</name>
<feature type="compositionally biased region" description="Basic and acidic residues" evidence="1">
    <location>
        <begin position="136"/>
        <end position="146"/>
    </location>
</feature>
<evidence type="ECO:0000313" key="3">
    <source>
        <dbReference type="Proteomes" id="UP000235388"/>
    </source>
</evidence>
<dbReference type="EMBL" id="PGCJ01000354">
    <property type="protein sequence ID" value="PLW31239.1"/>
    <property type="molecule type" value="Genomic_DNA"/>
</dbReference>
<sequence length="339" mass="37027">MCKFRNKKSRAYHKYTMLPCFLEYTAEELYHLVTDAQIWRWDWAKTTRQSQKNMNFVKGIRKVIAQEAADPTQPIHTQVPASDWLYLDNAINSVYPNIFVQRLGDADLRLANKPVLMIARSGSAPPPVSNGSNNNNKEHGKEDDGKGPVNKLSLAAAAQEARWDNALDIKYMSSKDKANVHNFSSLVPVGSEKPDNTLAALDKVFAICCPTWRSAKLHTLFAVPNPIKQPKQAYFCVLGPCSMMPPNKLNTPSLPTKASTKPTQTNIASTDAAANTWAPAAAAAVAASSITSAAPSGEQSQVILETAVPTTVTSTSPLQPMFADDLRNIMIKASLEVET</sequence>
<dbReference type="Proteomes" id="UP000235388">
    <property type="component" value="Unassembled WGS sequence"/>
</dbReference>
<dbReference type="OrthoDB" id="2502708at2759"/>
<gene>
    <name evidence="2" type="ORF">PCANC_23130</name>
</gene>
<feature type="region of interest" description="Disordered" evidence="1">
    <location>
        <begin position="121"/>
        <end position="149"/>
    </location>
</feature>
<accession>A0A2N5U0F8</accession>
<keyword evidence="3" id="KW-1185">Reference proteome</keyword>
<comment type="caution">
    <text evidence="2">The sequence shown here is derived from an EMBL/GenBank/DDBJ whole genome shotgun (WGS) entry which is preliminary data.</text>
</comment>
<protein>
    <submittedName>
        <fullName evidence="2">Uncharacterized protein</fullName>
    </submittedName>
</protein>
<dbReference type="AlphaFoldDB" id="A0A2N5U0F8"/>
<reference evidence="2 3" key="1">
    <citation type="submission" date="2017-11" db="EMBL/GenBank/DDBJ databases">
        <title>De novo assembly and phasing of dikaryotic genomes from two isolates of Puccinia coronata f. sp. avenae, the causal agent of oat crown rust.</title>
        <authorList>
            <person name="Miller M.E."/>
            <person name="Zhang Y."/>
            <person name="Omidvar V."/>
            <person name="Sperschneider J."/>
            <person name="Schwessinger B."/>
            <person name="Raley C."/>
            <person name="Palmer J.M."/>
            <person name="Garnica D."/>
            <person name="Upadhyaya N."/>
            <person name="Rathjen J."/>
            <person name="Taylor J.M."/>
            <person name="Park R.F."/>
            <person name="Dodds P.N."/>
            <person name="Hirsch C.D."/>
            <person name="Kianian S.F."/>
            <person name="Figueroa M."/>
        </authorList>
    </citation>
    <scope>NUCLEOTIDE SEQUENCE [LARGE SCALE GENOMIC DNA]</scope>
    <source>
        <strain evidence="2">12NC29</strain>
    </source>
</reference>